<dbReference type="EMBL" id="BAABGY010000002">
    <property type="protein sequence ID" value="GAA4321871.1"/>
    <property type="molecule type" value="Genomic_DNA"/>
</dbReference>
<name>A0ABP8GCN9_9BACT</name>
<dbReference type="Gene3D" id="3.20.20.80">
    <property type="entry name" value="Glycosidases"/>
    <property type="match status" value="1"/>
</dbReference>
<reference evidence="4" key="1">
    <citation type="journal article" date="2019" name="Int. J. Syst. Evol. Microbiol.">
        <title>The Global Catalogue of Microorganisms (GCM) 10K type strain sequencing project: providing services to taxonomists for standard genome sequencing and annotation.</title>
        <authorList>
            <consortium name="The Broad Institute Genomics Platform"/>
            <consortium name="The Broad Institute Genome Sequencing Center for Infectious Disease"/>
            <person name="Wu L."/>
            <person name="Ma J."/>
        </authorList>
    </citation>
    <scope>NUCLEOTIDE SEQUENCE [LARGE SCALE GENOMIC DNA]</scope>
    <source>
        <strain evidence="4">JCM 17919</strain>
    </source>
</reference>
<dbReference type="GO" id="GO:0016787">
    <property type="term" value="F:hydrolase activity"/>
    <property type="evidence" value="ECO:0007669"/>
    <property type="project" value="UniProtKB-KW"/>
</dbReference>
<evidence type="ECO:0000256" key="1">
    <source>
        <dbReference type="SAM" id="SignalP"/>
    </source>
</evidence>
<dbReference type="RefSeq" id="WP_345253578.1">
    <property type="nucleotide sequence ID" value="NZ_BAABGY010000002.1"/>
</dbReference>
<dbReference type="PANTHER" id="PTHR47786:SF2">
    <property type="entry name" value="GLYCOSYL HYDROLASE FAMILY 13 CATALYTIC DOMAIN-CONTAINING PROTEIN"/>
    <property type="match status" value="1"/>
</dbReference>
<dbReference type="PANTHER" id="PTHR47786">
    <property type="entry name" value="ALPHA-1,4-GLUCAN:MALTOSE-1-PHOSPHATE MALTOSYLTRANSFERASE"/>
    <property type="match status" value="1"/>
</dbReference>
<organism evidence="3 4">
    <name type="scientific">Flaviaesturariibacter amylovorans</name>
    <dbReference type="NCBI Taxonomy" id="1084520"/>
    <lineage>
        <taxon>Bacteria</taxon>
        <taxon>Pseudomonadati</taxon>
        <taxon>Bacteroidota</taxon>
        <taxon>Chitinophagia</taxon>
        <taxon>Chitinophagales</taxon>
        <taxon>Chitinophagaceae</taxon>
        <taxon>Flaviaestuariibacter</taxon>
    </lineage>
</organism>
<dbReference type="SUPFAM" id="SSF51011">
    <property type="entry name" value="Glycosyl hydrolase domain"/>
    <property type="match status" value="1"/>
</dbReference>
<keyword evidence="4" id="KW-1185">Reference proteome</keyword>
<keyword evidence="1" id="KW-0732">Signal</keyword>
<dbReference type="InterPro" id="IPR032091">
    <property type="entry name" value="Malt_amylase-like_C"/>
</dbReference>
<dbReference type="SMART" id="SM00642">
    <property type="entry name" value="Aamy"/>
    <property type="match status" value="1"/>
</dbReference>
<sequence>MKKATLFLLLLTTITCSLSCVQRSTNDSPGARSAHRPKEYVQLAHPDWSKNATIYEVNIRQYTPEGTFAAFRKHLPRLKELGVDILWLMPIHPIGEKNRKGTLGSYYSVKDYYGVNPEFGTLQDLKDLVAEAHRLGMHVLLDWVANHSAWDNPVATQHPDWYIKTREGAFQSTPWRDYDDIIDFDYSQPALREYMTKAMTYWVREVGIDGYRCDVASFVPIEFWENLRRELDAIRPVFLLAEAADRDLHQHAFDMTYAWSLWDHLHAIATKGAGIGGLTEGYIAEHVSIWPRNAYRMNFVDNHDKNSWEGNQVANFGAALPAAIVLTATMEGMPLLYSGQEAGLDRSLRFFDKDTIQWKEHPVGDLYRTLFQLKHAHPSLWNGQWGGPMERIRHDRMQQVIAFSRDKDGDRVITVVNLSKDAAPVQLESNYLQGTYRDAFTGKTYSLTARTRLDLQPWGYLVLTRQPKQ</sequence>
<evidence type="ECO:0000313" key="4">
    <source>
        <dbReference type="Proteomes" id="UP001501725"/>
    </source>
</evidence>
<dbReference type="SUPFAM" id="SSF51445">
    <property type="entry name" value="(Trans)glycosidases"/>
    <property type="match status" value="1"/>
</dbReference>
<dbReference type="InterPro" id="IPR017853">
    <property type="entry name" value="GH"/>
</dbReference>
<evidence type="ECO:0000313" key="3">
    <source>
        <dbReference type="EMBL" id="GAA4321871.1"/>
    </source>
</evidence>
<dbReference type="CDD" id="cd11313">
    <property type="entry name" value="AmyAc_arch_bac_AmyA"/>
    <property type="match status" value="1"/>
</dbReference>
<gene>
    <name evidence="3" type="ORF">GCM10023184_07930</name>
</gene>
<evidence type="ECO:0000259" key="2">
    <source>
        <dbReference type="SMART" id="SM00642"/>
    </source>
</evidence>
<dbReference type="InterPro" id="IPR006047">
    <property type="entry name" value="GH13_cat_dom"/>
</dbReference>
<accession>A0ABP8GCN9</accession>
<dbReference type="Gene3D" id="2.60.40.1180">
    <property type="entry name" value="Golgi alpha-mannosidase II"/>
    <property type="match status" value="1"/>
</dbReference>
<dbReference type="Pfam" id="PF16657">
    <property type="entry name" value="Malt_amylase_C"/>
    <property type="match status" value="1"/>
</dbReference>
<feature type="signal peptide" evidence="1">
    <location>
        <begin position="1"/>
        <end position="19"/>
    </location>
</feature>
<feature type="domain" description="Glycosyl hydrolase family 13 catalytic" evidence="2">
    <location>
        <begin position="43"/>
        <end position="374"/>
    </location>
</feature>
<protein>
    <submittedName>
        <fullName evidence="3">Alpha-amylase family glycosyl hydrolase</fullName>
    </submittedName>
</protein>
<dbReference type="Proteomes" id="UP001501725">
    <property type="component" value="Unassembled WGS sequence"/>
</dbReference>
<dbReference type="InterPro" id="IPR013780">
    <property type="entry name" value="Glyco_hydro_b"/>
</dbReference>
<proteinExistence type="predicted"/>
<comment type="caution">
    <text evidence="3">The sequence shown here is derived from an EMBL/GenBank/DDBJ whole genome shotgun (WGS) entry which is preliminary data.</text>
</comment>
<keyword evidence="3" id="KW-0378">Hydrolase</keyword>
<feature type="chain" id="PRO_5045235442" evidence="1">
    <location>
        <begin position="20"/>
        <end position="469"/>
    </location>
</feature>
<dbReference type="Pfam" id="PF00128">
    <property type="entry name" value="Alpha-amylase"/>
    <property type="match status" value="1"/>
</dbReference>